<reference evidence="1 2" key="1">
    <citation type="journal article" name="Front. Microbiol.">
        <title>Sugar Metabolism of the First Thermophilic Planctomycete Thermogutta terrifontis: Comparative Genomic and Transcriptomic Approaches.</title>
        <authorList>
            <person name="Elcheninov A.G."/>
            <person name="Menzel P."/>
            <person name="Gudbergsdottir S.R."/>
            <person name="Slesarev A.I."/>
            <person name="Kadnikov V.V."/>
            <person name="Krogh A."/>
            <person name="Bonch-Osmolovskaya E.A."/>
            <person name="Peng X."/>
            <person name="Kublanov I.V."/>
        </authorList>
    </citation>
    <scope>NUCLEOTIDE SEQUENCE [LARGE SCALE GENOMIC DNA]</scope>
    <source>
        <strain evidence="1 2">R1</strain>
    </source>
</reference>
<name>A0A286RG48_9BACT</name>
<protein>
    <submittedName>
        <fullName evidence="1">Uncharacterized protein</fullName>
    </submittedName>
</protein>
<dbReference type="KEGG" id="ttf:THTE_2331"/>
<gene>
    <name evidence="1" type="ORF">THTE_2331</name>
</gene>
<dbReference type="AlphaFoldDB" id="A0A286RG48"/>
<proteinExistence type="predicted"/>
<evidence type="ECO:0000313" key="2">
    <source>
        <dbReference type="Proteomes" id="UP000215086"/>
    </source>
</evidence>
<sequence>MLKKLGKFSFREVDRGRPRETDARAVRASLDTKKEKMRKKEILYAA</sequence>
<dbReference type="EMBL" id="CP018477">
    <property type="protein sequence ID" value="ASV74933.1"/>
    <property type="molecule type" value="Genomic_DNA"/>
</dbReference>
<evidence type="ECO:0000313" key="1">
    <source>
        <dbReference type="EMBL" id="ASV74933.1"/>
    </source>
</evidence>
<dbReference type="Proteomes" id="UP000215086">
    <property type="component" value="Chromosome"/>
</dbReference>
<organism evidence="1 2">
    <name type="scientific">Thermogutta terrifontis</name>
    <dbReference type="NCBI Taxonomy" id="1331910"/>
    <lineage>
        <taxon>Bacteria</taxon>
        <taxon>Pseudomonadati</taxon>
        <taxon>Planctomycetota</taxon>
        <taxon>Planctomycetia</taxon>
        <taxon>Pirellulales</taxon>
        <taxon>Thermoguttaceae</taxon>
        <taxon>Thermogutta</taxon>
    </lineage>
</organism>
<accession>A0A286RG48</accession>
<keyword evidence="2" id="KW-1185">Reference proteome</keyword>